<protein>
    <recommendedName>
        <fullName evidence="4">DUF4181 domain-containing protein</fullName>
    </recommendedName>
</protein>
<sequence>MMIIAILFGSLAYLEWRYLKRNNRTPRTIRLVAGTAVILFLCVEIIYWFREQWTLSALIETVFGPIQKMMSARSKGE</sequence>
<dbReference type="AlphaFoldDB" id="A0A4R5KSY3"/>
<organism evidence="2 3">
    <name type="scientific">Paenibacillus piri</name>
    <dbReference type="NCBI Taxonomy" id="2547395"/>
    <lineage>
        <taxon>Bacteria</taxon>
        <taxon>Bacillati</taxon>
        <taxon>Bacillota</taxon>
        <taxon>Bacilli</taxon>
        <taxon>Bacillales</taxon>
        <taxon>Paenibacillaceae</taxon>
        <taxon>Paenibacillus</taxon>
    </lineage>
</organism>
<reference evidence="2 3" key="1">
    <citation type="submission" date="2019-03" db="EMBL/GenBank/DDBJ databases">
        <title>This is whole genome sequence of Paenibacillus sp MS74 strain.</title>
        <authorList>
            <person name="Trinh H.N."/>
        </authorList>
    </citation>
    <scope>NUCLEOTIDE SEQUENCE [LARGE SCALE GENOMIC DNA]</scope>
    <source>
        <strain evidence="2 3">MS74</strain>
    </source>
</reference>
<keyword evidence="1" id="KW-0812">Transmembrane</keyword>
<accession>A0A4R5KSY3</accession>
<keyword evidence="1" id="KW-1133">Transmembrane helix</keyword>
<proteinExistence type="predicted"/>
<keyword evidence="3" id="KW-1185">Reference proteome</keyword>
<dbReference type="OrthoDB" id="2646397at2"/>
<evidence type="ECO:0000256" key="1">
    <source>
        <dbReference type="SAM" id="Phobius"/>
    </source>
</evidence>
<evidence type="ECO:0000313" key="2">
    <source>
        <dbReference type="EMBL" id="TDF97980.1"/>
    </source>
</evidence>
<keyword evidence="1" id="KW-0472">Membrane</keyword>
<evidence type="ECO:0008006" key="4">
    <source>
        <dbReference type="Google" id="ProtNLM"/>
    </source>
</evidence>
<feature type="transmembrane region" description="Helical" evidence="1">
    <location>
        <begin position="28"/>
        <end position="49"/>
    </location>
</feature>
<gene>
    <name evidence="2" type="ORF">E1757_10700</name>
</gene>
<comment type="caution">
    <text evidence="2">The sequence shown here is derived from an EMBL/GenBank/DDBJ whole genome shotgun (WGS) entry which is preliminary data.</text>
</comment>
<dbReference type="Proteomes" id="UP000295636">
    <property type="component" value="Unassembled WGS sequence"/>
</dbReference>
<evidence type="ECO:0000313" key="3">
    <source>
        <dbReference type="Proteomes" id="UP000295636"/>
    </source>
</evidence>
<dbReference type="RefSeq" id="WP_133227628.1">
    <property type="nucleotide sequence ID" value="NZ_SMRT01000004.1"/>
</dbReference>
<dbReference type="EMBL" id="SMRT01000004">
    <property type="protein sequence ID" value="TDF97980.1"/>
    <property type="molecule type" value="Genomic_DNA"/>
</dbReference>
<name>A0A4R5KSY3_9BACL</name>